<dbReference type="Gene3D" id="1.10.3720.10">
    <property type="entry name" value="MetI-like"/>
    <property type="match status" value="1"/>
</dbReference>
<feature type="transmembrane region" description="Helical" evidence="7">
    <location>
        <begin position="21"/>
        <end position="40"/>
    </location>
</feature>
<keyword evidence="3" id="KW-1003">Cell membrane</keyword>
<feature type="transmembrane region" description="Helical" evidence="7">
    <location>
        <begin position="153"/>
        <end position="173"/>
    </location>
</feature>
<dbReference type="InterPro" id="IPR000515">
    <property type="entry name" value="MetI-like"/>
</dbReference>
<feature type="transmembrane region" description="Helical" evidence="7">
    <location>
        <begin position="194"/>
        <end position="216"/>
    </location>
</feature>
<protein>
    <submittedName>
        <fullName evidence="9">Sugar ABC transporter ATP-binding protein</fullName>
    </submittedName>
</protein>
<comment type="subcellular location">
    <subcellularLocation>
        <location evidence="1 7">Cell membrane</location>
        <topology evidence="1 7">Multi-pass membrane protein</topology>
    </subcellularLocation>
</comment>
<dbReference type="Pfam" id="PF00528">
    <property type="entry name" value="BPD_transp_1"/>
    <property type="match status" value="1"/>
</dbReference>
<feature type="transmembrane region" description="Helical" evidence="7">
    <location>
        <begin position="86"/>
        <end position="110"/>
    </location>
</feature>
<feature type="transmembrane region" description="Helical" evidence="7">
    <location>
        <begin position="117"/>
        <end position="141"/>
    </location>
</feature>
<reference evidence="9 10" key="1">
    <citation type="submission" date="2017-07" db="EMBL/GenBank/DDBJ databases">
        <title>Isolation and whole genome analysis of endospore-forming bacteria from heroin.</title>
        <authorList>
            <person name="Kalinowski J."/>
            <person name="Ahrens B."/>
            <person name="Al-Dilaimi A."/>
            <person name="Winkler A."/>
            <person name="Wibberg D."/>
            <person name="Schleenbecker U."/>
            <person name="Ruckert C."/>
            <person name="Wolfel R."/>
            <person name="Grass G."/>
        </authorList>
    </citation>
    <scope>NUCLEOTIDE SEQUENCE [LARGE SCALE GENOMIC DNA]</scope>
    <source>
        <strain evidence="9 10">7539</strain>
    </source>
</reference>
<evidence type="ECO:0000256" key="4">
    <source>
        <dbReference type="ARBA" id="ARBA00022692"/>
    </source>
</evidence>
<evidence type="ECO:0000256" key="3">
    <source>
        <dbReference type="ARBA" id="ARBA00022475"/>
    </source>
</evidence>
<dbReference type="InterPro" id="IPR035906">
    <property type="entry name" value="MetI-like_sf"/>
</dbReference>
<evidence type="ECO:0000313" key="10">
    <source>
        <dbReference type="Proteomes" id="UP000216207"/>
    </source>
</evidence>
<keyword evidence="9" id="KW-0067">ATP-binding</keyword>
<feature type="domain" description="ABC transmembrane type-1" evidence="8">
    <location>
        <begin position="82"/>
        <end position="273"/>
    </location>
</feature>
<keyword evidence="2 7" id="KW-0813">Transport</keyword>
<feature type="transmembrane region" description="Helical" evidence="7">
    <location>
        <begin position="254"/>
        <end position="273"/>
    </location>
</feature>
<dbReference type="GO" id="GO:0005524">
    <property type="term" value="F:ATP binding"/>
    <property type="evidence" value="ECO:0007669"/>
    <property type="project" value="UniProtKB-KW"/>
</dbReference>
<gene>
    <name evidence="9" type="ORF">CHH72_18150</name>
</gene>
<dbReference type="PANTHER" id="PTHR43744">
    <property type="entry name" value="ABC TRANSPORTER PERMEASE PROTEIN MG189-RELATED-RELATED"/>
    <property type="match status" value="1"/>
</dbReference>
<sequence>MGQRLGFLRRWQIMRSQGWKIAAYCLLLFGATVSLLPFFWMVRSALMTSSEIFQFPPKMLPDHWLWGNFIEIFEVVEFGLYVKNTLFILIPVLIGTVLTSCMCGFGFARLQFPGKNIWFTLIIATMMLPPAVTLIPTFMLWTELGAINTYWPLVFPSFFGGGGFFIFLMRQFFMSIPRELDEAALIDGANYVQIFVFVLLPLVKPALLVVAFFTFTNVWNDFFGPLIYLNDESLFTLALGLLQLQGTYTSDWNLIMAAATAMTLPAILVFFLGQKYFVEGVTLTGIKG</sequence>
<evidence type="ECO:0000256" key="7">
    <source>
        <dbReference type="RuleBase" id="RU363032"/>
    </source>
</evidence>
<dbReference type="EMBL" id="NPCC01000034">
    <property type="protein sequence ID" value="PAE87381.1"/>
    <property type="molecule type" value="Genomic_DNA"/>
</dbReference>
<dbReference type="PANTHER" id="PTHR43744:SF6">
    <property type="entry name" value="ABC TRANSPORTER PERMEASE PROTEIN YESQ-RELATED"/>
    <property type="match status" value="1"/>
</dbReference>
<comment type="caution">
    <text evidence="9">The sequence shown here is derived from an EMBL/GenBank/DDBJ whole genome shotgun (WGS) entry which is preliminary data.</text>
</comment>
<evidence type="ECO:0000256" key="2">
    <source>
        <dbReference type="ARBA" id="ARBA00022448"/>
    </source>
</evidence>
<keyword evidence="6 7" id="KW-0472">Membrane</keyword>
<comment type="similarity">
    <text evidence="7">Belongs to the binding-protein-dependent transport system permease family.</text>
</comment>
<dbReference type="Proteomes" id="UP000216207">
    <property type="component" value="Unassembled WGS sequence"/>
</dbReference>
<proteinExistence type="inferred from homology"/>
<organism evidence="9 10">
    <name type="scientific">Shouchella clausii</name>
    <name type="common">Alkalihalobacillus clausii</name>
    <dbReference type="NCBI Taxonomy" id="79880"/>
    <lineage>
        <taxon>Bacteria</taxon>
        <taxon>Bacillati</taxon>
        <taxon>Bacillota</taxon>
        <taxon>Bacilli</taxon>
        <taxon>Bacillales</taxon>
        <taxon>Bacillaceae</taxon>
        <taxon>Shouchella</taxon>
    </lineage>
</organism>
<evidence type="ECO:0000256" key="6">
    <source>
        <dbReference type="ARBA" id="ARBA00023136"/>
    </source>
</evidence>
<dbReference type="GO" id="GO:0055085">
    <property type="term" value="P:transmembrane transport"/>
    <property type="evidence" value="ECO:0007669"/>
    <property type="project" value="InterPro"/>
</dbReference>
<evidence type="ECO:0000256" key="5">
    <source>
        <dbReference type="ARBA" id="ARBA00022989"/>
    </source>
</evidence>
<accession>A0A268NVF8</accession>
<dbReference type="GO" id="GO:0005886">
    <property type="term" value="C:plasma membrane"/>
    <property type="evidence" value="ECO:0007669"/>
    <property type="project" value="UniProtKB-SubCell"/>
</dbReference>
<evidence type="ECO:0000256" key="1">
    <source>
        <dbReference type="ARBA" id="ARBA00004651"/>
    </source>
</evidence>
<evidence type="ECO:0000259" key="8">
    <source>
        <dbReference type="PROSITE" id="PS50928"/>
    </source>
</evidence>
<evidence type="ECO:0000313" key="9">
    <source>
        <dbReference type="EMBL" id="PAE87381.1"/>
    </source>
</evidence>
<dbReference type="SUPFAM" id="SSF161098">
    <property type="entry name" value="MetI-like"/>
    <property type="match status" value="1"/>
</dbReference>
<dbReference type="AlphaFoldDB" id="A0A268NVF8"/>
<name>A0A268NVF8_SHOCL</name>
<dbReference type="PROSITE" id="PS50928">
    <property type="entry name" value="ABC_TM1"/>
    <property type="match status" value="1"/>
</dbReference>
<keyword evidence="4 7" id="KW-0812">Transmembrane</keyword>
<keyword evidence="5 7" id="KW-1133">Transmembrane helix</keyword>
<keyword evidence="9" id="KW-0547">Nucleotide-binding</keyword>
<dbReference type="CDD" id="cd06261">
    <property type="entry name" value="TM_PBP2"/>
    <property type="match status" value="1"/>
</dbReference>